<dbReference type="EMBL" id="JZEE01000676">
    <property type="protein sequence ID" value="KJK61373.1"/>
    <property type="molecule type" value="Genomic_DNA"/>
</dbReference>
<organism evidence="2 3">
    <name type="scientific">Aspergillus parasiticus (strain ATCC 56775 / NRRL 5862 / SRRC 143 / SU-1)</name>
    <dbReference type="NCBI Taxonomy" id="1403190"/>
    <lineage>
        <taxon>Eukaryota</taxon>
        <taxon>Fungi</taxon>
        <taxon>Dikarya</taxon>
        <taxon>Ascomycota</taxon>
        <taxon>Pezizomycotina</taxon>
        <taxon>Eurotiomycetes</taxon>
        <taxon>Eurotiomycetidae</taxon>
        <taxon>Eurotiales</taxon>
        <taxon>Aspergillaceae</taxon>
        <taxon>Aspergillus</taxon>
        <taxon>Aspergillus subgen. Circumdati</taxon>
    </lineage>
</organism>
<accession>A0A0F0I5W2</accession>
<comment type="caution">
    <text evidence="2">The sequence shown here is derived from an EMBL/GenBank/DDBJ whole genome shotgun (WGS) entry which is preliminary data.</text>
</comment>
<reference evidence="2 3" key="1">
    <citation type="submission" date="2015-02" db="EMBL/GenBank/DDBJ databases">
        <title>Draft genome sequence of Aspergillus parasiticus SU-1.</title>
        <authorList>
            <person name="Yu J."/>
            <person name="Fedorova N."/>
            <person name="Yin Y."/>
            <person name="Losada L."/>
            <person name="Zafar N."/>
            <person name="Taujale R."/>
            <person name="Ehrlich K.C."/>
            <person name="Bhatnagar D."/>
            <person name="Cleveland T.E."/>
            <person name="Bennett J.W."/>
            <person name="Nierman W.C."/>
        </authorList>
    </citation>
    <scope>NUCLEOTIDE SEQUENCE [LARGE SCALE GENOMIC DNA]</scope>
    <source>
        <strain evidence="3">ATCC 56775 / NRRL 5862 / SRRC 143 / SU-1</strain>
    </source>
</reference>
<evidence type="ECO:0000256" key="1">
    <source>
        <dbReference type="SAM" id="MobiDB-lite"/>
    </source>
</evidence>
<proteinExistence type="predicted"/>
<dbReference type="AlphaFoldDB" id="A0A0F0I5W2"/>
<gene>
    <name evidence="2" type="ORF">P875_00042419</name>
</gene>
<feature type="region of interest" description="Disordered" evidence="1">
    <location>
        <begin position="1"/>
        <end position="24"/>
    </location>
</feature>
<evidence type="ECO:0000313" key="3">
    <source>
        <dbReference type="Proteomes" id="UP000033540"/>
    </source>
</evidence>
<protein>
    <submittedName>
        <fullName evidence="2">Uncharacterized protein</fullName>
    </submittedName>
</protein>
<evidence type="ECO:0000313" key="2">
    <source>
        <dbReference type="EMBL" id="KJK61373.1"/>
    </source>
</evidence>
<name>A0A0F0I5W2_ASPPU</name>
<sequence>MRAGMENDTPHPNQNKNKRSSTEERIPISSVVLLQRFRVELSIREISCNDHSHNYLAEDYRVIGSLFNDFEYYYVVIATCLHEKESKTSAFYIGNMVDCLTKSLAKLETEMDTLHQHMTTDKRNCKGLILKIDKLLFPSRGTNGRDELDRRHGKPGFIHVVNPGVPLHIY</sequence>
<dbReference type="Proteomes" id="UP000033540">
    <property type="component" value="Unassembled WGS sequence"/>
</dbReference>